<keyword evidence="11" id="KW-1185">Reference proteome</keyword>
<organism evidence="10 11">
    <name type="scientific">Flavobacterium frigidarium</name>
    <dbReference type="NCBI Taxonomy" id="99286"/>
    <lineage>
        <taxon>Bacteria</taxon>
        <taxon>Pseudomonadati</taxon>
        <taxon>Bacteroidota</taxon>
        <taxon>Flavobacteriia</taxon>
        <taxon>Flavobacteriales</taxon>
        <taxon>Flavobacteriaceae</taxon>
        <taxon>Flavobacterium</taxon>
    </lineage>
</organism>
<comment type="caution">
    <text evidence="10">The sequence shown here is derived from an EMBL/GenBank/DDBJ whole genome shotgun (WGS) entry which is preliminary data.</text>
</comment>
<evidence type="ECO:0000259" key="9">
    <source>
        <dbReference type="PROSITE" id="PS52040"/>
    </source>
</evidence>
<dbReference type="Gene3D" id="1.10.268.10">
    <property type="entry name" value="Topoisomerase, domain 3"/>
    <property type="match status" value="1"/>
</dbReference>
<dbReference type="PANTHER" id="PTHR43493">
    <property type="entry name" value="DNA GYRASE/TOPOISOMERASE SUBUNIT A"/>
    <property type="match status" value="1"/>
</dbReference>
<dbReference type="Proteomes" id="UP001568894">
    <property type="component" value="Unassembled WGS sequence"/>
</dbReference>
<dbReference type="InterPro" id="IPR002205">
    <property type="entry name" value="Topo_IIA_dom_A"/>
</dbReference>
<dbReference type="InterPro" id="IPR013760">
    <property type="entry name" value="Topo_IIA-like_dom_sf"/>
</dbReference>
<dbReference type="PROSITE" id="PS52040">
    <property type="entry name" value="TOPO_IIA"/>
    <property type="match status" value="1"/>
</dbReference>
<feature type="coiled-coil region" evidence="7">
    <location>
        <begin position="374"/>
        <end position="401"/>
    </location>
</feature>
<accession>A0ABV4K873</accession>
<dbReference type="NCBIfam" id="NF007209">
    <property type="entry name" value="PRK09631.1"/>
    <property type="match status" value="1"/>
</dbReference>
<evidence type="ECO:0000256" key="2">
    <source>
        <dbReference type="ARBA" id="ARBA00008263"/>
    </source>
</evidence>
<sequence>MKDEEEDNINSESEDVNSNEATPDENQEQESIEETTSLNEGGHFYDNNEDGAETITKVTGMYKDWFLDYASYVILERAVPAIEDGFKPVQRRIMHSLKELDDGRYNKVANVVGHTMQYHPHGDASIGDAMVQIGQKELLIDCQGNWGNILTGDSAAASRYIEARLSKFALEVLYSPKITDWGMSYDGRRAEPNNLPVKFPLLLAQGAEGIAVGLSTKVLPHNFNELIDASVKILKGKPFTIYPDFMTQGIADVSNYNDGLRGGRVRVRAKIAQLDKNTLVITQIPFSTNTTTLIDSILKANDKGKIKIKKIEDNTAADVEILIHLYPGVSPDKTIDALFAFTACETSVAPLGCVIEDNKPLFIGVSDMLKISTNRTVQLLKSELEIQLSELEEQWHFLSLERIFIENKIYRDIEEKTTREDVIKAVDDGLKPHITHLKRAVNEEDILRLLDIRIMRISKFDSNKAQDKIEALEGSIEQVKHDLEHLIDFAIAYFVKLKEKYGKGRERQTELRIFDDIEATKVVLRNTKLYVNREEGFVGTSLKKDEYVTDCSDIDDVIVFLRDGSMMITKVDAKTFVGKDIIHIAIFDKSDKRTIYNVIYRDGKSGPSYIKRFNVSGVTRDKLYDLTNGTKGSQILYFTCNPNGEAEVITVILRQVSSIKKLKFDIDFAKLAIKGRGSKGNLASKYPIKKIEIKEKGISTLLPRKVWYDDTVRRLNVDGRGDLLGEFRPSDKILIIQQSGKLKVVIPELTTHFETDMIVLEKWVPKKPISAIYFDGEKERYYLKRFLVETENKEETFITEHANSQLEIVSTDYRPVAELIFPKVKGVQKESITIDVEDFIAVKGFKALGNQVTTDKLKQVNMLEPLPYEIPVEVKPERIAPNGDDDSNVQLDDDGQVILF</sequence>
<evidence type="ECO:0000256" key="8">
    <source>
        <dbReference type="SAM" id="MobiDB-lite"/>
    </source>
</evidence>
<name>A0ABV4K873_9FLAO</name>
<dbReference type="NCBIfam" id="NF009397">
    <property type="entry name" value="PRK12758.1"/>
    <property type="match status" value="1"/>
</dbReference>
<dbReference type="Gene3D" id="3.90.199.10">
    <property type="entry name" value="Topoisomerase II, domain 5"/>
    <property type="match status" value="1"/>
</dbReference>
<keyword evidence="3 6" id="KW-0799">Topoisomerase</keyword>
<evidence type="ECO:0000313" key="10">
    <source>
        <dbReference type="EMBL" id="MEZ7513847.1"/>
    </source>
</evidence>
<feature type="active site" description="O-(5'-phospho-DNA)-tyrosine intermediate" evidence="6">
    <location>
        <position position="160"/>
    </location>
</feature>
<keyword evidence="5 6" id="KW-0413">Isomerase</keyword>
<dbReference type="Pfam" id="PF00521">
    <property type="entry name" value="DNA_topoisoIV"/>
    <property type="match status" value="1"/>
</dbReference>
<dbReference type="Gene3D" id="3.30.1360.40">
    <property type="match status" value="1"/>
</dbReference>
<evidence type="ECO:0000256" key="5">
    <source>
        <dbReference type="ARBA" id="ARBA00023235"/>
    </source>
</evidence>
<evidence type="ECO:0000256" key="6">
    <source>
        <dbReference type="PROSITE-ProRule" id="PRU01384"/>
    </source>
</evidence>
<proteinExistence type="inferred from homology"/>
<evidence type="ECO:0000256" key="3">
    <source>
        <dbReference type="ARBA" id="ARBA00023029"/>
    </source>
</evidence>
<dbReference type="PANTHER" id="PTHR43493:SF5">
    <property type="entry name" value="DNA GYRASE SUBUNIT A, CHLOROPLASTIC_MITOCHONDRIAL"/>
    <property type="match status" value="1"/>
</dbReference>
<evidence type="ECO:0000313" key="11">
    <source>
        <dbReference type="Proteomes" id="UP001568894"/>
    </source>
</evidence>
<dbReference type="RefSeq" id="WP_371567292.1">
    <property type="nucleotide sequence ID" value="NZ_JASMRN010000001.1"/>
</dbReference>
<evidence type="ECO:0000256" key="4">
    <source>
        <dbReference type="ARBA" id="ARBA00023125"/>
    </source>
</evidence>
<keyword evidence="7" id="KW-0175">Coiled coil</keyword>
<dbReference type="SUPFAM" id="SSF56719">
    <property type="entry name" value="Type II DNA topoisomerase"/>
    <property type="match status" value="1"/>
</dbReference>
<gene>
    <name evidence="10" type="ORF">QO192_00985</name>
</gene>
<feature type="compositionally biased region" description="Acidic residues" evidence="8">
    <location>
        <begin position="1"/>
        <end position="33"/>
    </location>
</feature>
<dbReference type="SMART" id="SM00434">
    <property type="entry name" value="TOP4c"/>
    <property type="match status" value="1"/>
</dbReference>
<keyword evidence="4 6" id="KW-0238">DNA-binding</keyword>
<dbReference type="InterPro" id="IPR050220">
    <property type="entry name" value="Type_II_DNA_Topoisomerases"/>
</dbReference>
<evidence type="ECO:0000256" key="7">
    <source>
        <dbReference type="SAM" id="Coils"/>
    </source>
</evidence>
<dbReference type="EMBL" id="JASMRN010000001">
    <property type="protein sequence ID" value="MEZ7513847.1"/>
    <property type="molecule type" value="Genomic_DNA"/>
</dbReference>
<comment type="catalytic activity">
    <reaction evidence="1 6">
        <text>ATP-dependent breakage, passage and rejoining of double-stranded DNA.</text>
        <dbReference type="EC" id="5.6.2.2"/>
    </reaction>
</comment>
<reference evidence="10 11" key="1">
    <citation type="submission" date="2023-05" db="EMBL/GenBank/DDBJ databases">
        <title>Adaptations of aquatic viruses from atmosphere-close ecosystems of the Central Arctic Ocean.</title>
        <authorList>
            <person name="Rahlff J."/>
            <person name="Holmfeldt K."/>
        </authorList>
    </citation>
    <scope>NUCLEOTIDE SEQUENCE [LARGE SCALE GENOMIC DNA]</scope>
    <source>
        <strain evidence="10 11">Arc14</strain>
    </source>
</reference>
<dbReference type="InterPro" id="IPR013758">
    <property type="entry name" value="Topo_IIA_A/C_ab"/>
</dbReference>
<comment type="similarity">
    <text evidence="2">Belongs to the type II topoisomerase GyrA/ParC subunit family.</text>
</comment>
<dbReference type="InterPro" id="IPR013757">
    <property type="entry name" value="Topo_IIA_A_a_sf"/>
</dbReference>
<evidence type="ECO:0000256" key="1">
    <source>
        <dbReference type="ARBA" id="ARBA00000185"/>
    </source>
</evidence>
<feature type="domain" description="Topo IIA-type catalytic" evidence="9">
    <location>
        <begin position="79"/>
        <end position="522"/>
    </location>
</feature>
<protein>
    <submittedName>
        <fullName evidence="10">DNA gyrase/topoisomerase IV subunit A</fullName>
    </submittedName>
</protein>
<feature type="region of interest" description="Disordered" evidence="8">
    <location>
        <begin position="1"/>
        <end position="49"/>
    </location>
</feature>